<evidence type="ECO:0000313" key="2">
    <source>
        <dbReference type="EMBL" id="MQL73056.1"/>
    </source>
</evidence>
<feature type="region of interest" description="Disordered" evidence="1">
    <location>
        <begin position="99"/>
        <end position="119"/>
    </location>
</feature>
<protein>
    <submittedName>
        <fullName evidence="2">Uncharacterized protein</fullName>
    </submittedName>
</protein>
<reference evidence="2" key="1">
    <citation type="submission" date="2017-07" db="EMBL/GenBank/DDBJ databases">
        <title>Taro Niue Genome Assembly and Annotation.</title>
        <authorList>
            <person name="Atibalentja N."/>
            <person name="Keating K."/>
            <person name="Fields C.J."/>
        </authorList>
    </citation>
    <scope>NUCLEOTIDE SEQUENCE</scope>
    <source>
        <strain evidence="2">Niue_2</strain>
        <tissue evidence="2">Leaf</tissue>
    </source>
</reference>
<accession>A0A843TSA2</accession>
<dbReference type="AlphaFoldDB" id="A0A843TSA2"/>
<gene>
    <name evidence="2" type="ORF">Taro_005397</name>
</gene>
<feature type="compositionally biased region" description="Polar residues" evidence="1">
    <location>
        <begin position="99"/>
        <end position="109"/>
    </location>
</feature>
<name>A0A843TSA2_COLES</name>
<evidence type="ECO:0000313" key="3">
    <source>
        <dbReference type="Proteomes" id="UP000652761"/>
    </source>
</evidence>
<dbReference type="Proteomes" id="UP000652761">
    <property type="component" value="Unassembled WGS sequence"/>
</dbReference>
<organism evidence="2 3">
    <name type="scientific">Colocasia esculenta</name>
    <name type="common">Wild taro</name>
    <name type="synonym">Arum esculentum</name>
    <dbReference type="NCBI Taxonomy" id="4460"/>
    <lineage>
        <taxon>Eukaryota</taxon>
        <taxon>Viridiplantae</taxon>
        <taxon>Streptophyta</taxon>
        <taxon>Embryophyta</taxon>
        <taxon>Tracheophyta</taxon>
        <taxon>Spermatophyta</taxon>
        <taxon>Magnoliopsida</taxon>
        <taxon>Liliopsida</taxon>
        <taxon>Araceae</taxon>
        <taxon>Aroideae</taxon>
        <taxon>Colocasieae</taxon>
        <taxon>Colocasia</taxon>
    </lineage>
</organism>
<evidence type="ECO:0000256" key="1">
    <source>
        <dbReference type="SAM" id="MobiDB-lite"/>
    </source>
</evidence>
<comment type="caution">
    <text evidence="2">The sequence shown here is derived from an EMBL/GenBank/DDBJ whole genome shotgun (WGS) entry which is preliminary data.</text>
</comment>
<feature type="region of interest" description="Disordered" evidence="1">
    <location>
        <begin position="1"/>
        <end position="28"/>
    </location>
</feature>
<proteinExistence type="predicted"/>
<feature type="non-terminal residue" evidence="2">
    <location>
        <position position="1"/>
    </location>
</feature>
<sequence length="141" mass="15231">TNTTPGHGSASGVSATLHPLRPQRSWKPGVGVKDSSFLGLSLPDHAKNDFSLLVVKSSKFRANGLSLSRVPSTSSCTSLPIHLNVEVLKLDNPPSWNKDSASFKNQLSEEASDPEKARKLWVGSRGSSFLGSLRDHPSRER</sequence>
<keyword evidence="3" id="KW-1185">Reference proteome</keyword>
<dbReference type="OrthoDB" id="191139at2759"/>
<feature type="compositionally biased region" description="Polar residues" evidence="1">
    <location>
        <begin position="1"/>
        <end position="14"/>
    </location>
</feature>
<dbReference type="EMBL" id="NMUH01000151">
    <property type="protein sequence ID" value="MQL73056.1"/>
    <property type="molecule type" value="Genomic_DNA"/>
</dbReference>